<dbReference type="Gene3D" id="1.20.120.330">
    <property type="entry name" value="Nucleotidyltransferases domain 2"/>
    <property type="match status" value="1"/>
</dbReference>
<dbReference type="InterPro" id="IPR007842">
    <property type="entry name" value="HEPN_dom"/>
</dbReference>
<sequence length="309" mass="35805">MKSSIAHLPERKQRELARVVEVLHEEFEDALKDGTADFKKRGRILKVILFGSYARGNWVDEPHTTKGYRSDYDILVVVNNSKLTDFARYWSKAQDRLLRHSGIETPTSLIVHSRREVNTALYDGRYFFVDIRRDGVVLYEIDDEPLAEPKPLTLTQAYRVGKEHFDSRFPYARDFSKGARFYASAGNLSLAAFELHQSIEQAYATLLLVLTNYSPASHNLNFLRGRAEEQHRELAVIWPRDQQRFAAWFNIVNEAYVKARYSRHFEIKEEALLWLLSRTEALIDLVENACRIHLESLKSETGSPKEPSE</sequence>
<dbReference type="SMART" id="SM00748">
    <property type="entry name" value="HEPN"/>
    <property type="match status" value="1"/>
</dbReference>
<dbReference type="Pfam" id="PF01909">
    <property type="entry name" value="NTP_transf_2"/>
    <property type="match status" value="1"/>
</dbReference>
<comment type="caution">
    <text evidence="2">The sequence shown here is derived from an EMBL/GenBank/DDBJ whole genome shotgun (WGS) entry which is preliminary data.</text>
</comment>
<dbReference type="InterPro" id="IPR002934">
    <property type="entry name" value="Polymerase_NTP_transf_dom"/>
</dbReference>
<dbReference type="InterPro" id="IPR043519">
    <property type="entry name" value="NT_sf"/>
</dbReference>
<name>A0AAW4FW04_9HYPH</name>
<dbReference type="SUPFAM" id="SSF81301">
    <property type="entry name" value="Nucleotidyltransferase"/>
    <property type="match status" value="1"/>
</dbReference>
<dbReference type="RefSeq" id="WP_203529826.1">
    <property type="nucleotide sequence ID" value="NZ_CP083371.1"/>
</dbReference>
<protein>
    <submittedName>
        <fullName evidence="2">HEPN domain-containing protein</fullName>
    </submittedName>
</protein>
<gene>
    <name evidence="2" type="ORF">GFB56_32945</name>
</gene>
<dbReference type="Proteomes" id="UP000744980">
    <property type="component" value="Unassembled WGS sequence"/>
</dbReference>
<dbReference type="SUPFAM" id="SSF81593">
    <property type="entry name" value="Nucleotidyltransferase substrate binding subunit/domain"/>
    <property type="match status" value="1"/>
</dbReference>
<dbReference type="InterPro" id="IPR052548">
    <property type="entry name" value="Type_VII_TA_antitoxin"/>
</dbReference>
<evidence type="ECO:0000313" key="2">
    <source>
        <dbReference type="EMBL" id="MBM3095531.1"/>
    </source>
</evidence>
<dbReference type="PANTHER" id="PTHR33933">
    <property type="entry name" value="NUCLEOTIDYLTRANSFERASE"/>
    <property type="match status" value="1"/>
</dbReference>
<keyword evidence="3" id="KW-1185">Reference proteome</keyword>
<reference evidence="2 3" key="1">
    <citation type="submission" date="2020-01" db="EMBL/GenBank/DDBJ databases">
        <title>Draft genome assembly of Ensifer adhaerens T173.</title>
        <authorList>
            <person name="Craig J.E."/>
            <person name="Stinchcombe J.R."/>
        </authorList>
    </citation>
    <scope>NUCLEOTIDE SEQUENCE [LARGE SCALE GENOMIC DNA]</scope>
    <source>
        <strain evidence="2 3">T173</strain>
    </source>
</reference>
<feature type="domain" description="HEPN" evidence="1">
    <location>
        <begin position="169"/>
        <end position="289"/>
    </location>
</feature>
<dbReference type="PANTHER" id="PTHR33933:SF1">
    <property type="entry name" value="PROTEIN ADENYLYLTRANSFERASE MNTA-RELATED"/>
    <property type="match status" value="1"/>
</dbReference>
<dbReference type="AlphaFoldDB" id="A0AAW4FW04"/>
<organism evidence="2 3">
    <name type="scientific">Ensifer canadensis</name>
    <dbReference type="NCBI Taxonomy" id="555315"/>
    <lineage>
        <taxon>Bacteria</taxon>
        <taxon>Pseudomonadati</taxon>
        <taxon>Pseudomonadota</taxon>
        <taxon>Alphaproteobacteria</taxon>
        <taxon>Hyphomicrobiales</taxon>
        <taxon>Rhizobiaceae</taxon>
        <taxon>Sinorhizobium/Ensifer group</taxon>
        <taxon>Ensifer</taxon>
    </lineage>
</organism>
<proteinExistence type="predicted"/>
<dbReference type="Pfam" id="PF05168">
    <property type="entry name" value="HEPN"/>
    <property type="match status" value="1"/>
</dbReference>
<dbReference type="Gene3D" id="3.30.460.10">
    <property type="entry name" value="Beta Polymerase, domain 2"/>
    <property type="match status" value="1"/>
</dbReference>
<dbReference type="CDD" id="cd05403">
    <property type="entry name" value="NT_KNTase_like"/>
    <property type="match status" value="1"/>
</dbReference>
<accession>A0AAW4FW04</accession>
<dbReference type="PROSITE" id="PS50910">
    <property type="entry name" value="HEPN"/>
    <property type="match status" value="1"/>
</dbReference>
<evidence type="ECO:0000313" key="3">
    <source>
        <dbReference type="Proteomes" id="UP000744980"/>
    </source>
</evidence>
<dbReference type="EMBL" id="WXFA01000047">
    <property type="protein sequence ID" value="MBM3095531.1"/>
    <property type="molecule type" value="Genomic_DNA"/>
</dbReference>
<dbReference type="GO" id="GO:0016779">
    <property type="term" value="F:nucleotidyltransferase activity"/>
    <property type="evidence" value="ECO:0007669"/>
    <property type="project" value="InterPro"/>
</dbReference>
<evidence type="ECO:0000259" key="1">
    <source>
        <dbReference type="PROSITE" id="PS50910"/>
    </source>
</evidence>